<comment type="caution">
    <text evidence="2">The sequence shown here is derived from an EMBL/GenBank/DDBJ whole genome shotgun (WGS) entry which is preliminary data.</text>
</comment>
<gene>
    <name evidence="2" type="ORF">KC19_12G074100</name>
</gene>
<dbReference type="AlphaFoldDB" id="A0A8T0GAB3"/>
<sequence>MDTCAARDRRIENLEITESPHVTTIRDILGNVDASLGSSEYHTPPWTPLDTEKSALFRVTECLIAIDKHSDPIYKKALEYTTNEATVRARRVEELESRSDKLKTVIFQVVGFYLVFQGVMITVVAQSTLLQKGTVWSPMTLSGAAAACCIIPVWQKGWAIAHIKGDMHDEREGLQVASKARKELERLGAKYTFPPSRQQPKKPNIKCYFIPYLLIIVFIFVFTGLILISQWKIRHP</sequence>
<organism evidence="2 3">
    <name type="scientific">Ceratodon purpureus</name>
    <name type="common">Fire moss</name>
    <name type="synonym">Dicranum purpureum</name>
    <dbReference type="NCBI Taxonomy" id="3225"/>
    <lineage>
        <taxon>Eukaryota</taxon>
        <taxon>Viridiplantae</taxon>
        <taxon>Streptophyta</taxon>
        <taxon>Embryophyta</taxon>
        <taxon>Bryophyta</taxon>
        <taxon>Bryophytina</taxon>
        <taxon>Bryopsida</taxon>
        <taxon>Dicranidae</taxon>
        <taxon>Pseudoditrichales</taxon>
        <taxon>Ditrichaceae</taxon>
        <taxon>Ceratodon</taxon>
    </lineage>
</organism>
<evidence type="ECO:0000313" key="3">
    <source>
        <dbReference type="Proteomes" id="UP000822688"/>
    </source>
</evidence>
<reference evidence="2" key="1">
    <citation type="submission" date="2020-06" db="EMBL/GenBank/DDBJ databases">
        <title>WGS assembly of Ceratodon purpureus strain R40.</title>
        <authorList>
            <person name="Carey S.B."/>
            <person name="Jenkins J."/>
            <person name="Shu S."/>
            <person name="Lovell J.T."/>
            <person name="Sreedasyam A."/>
            <person name="Maumus F."/>
            <person name="Tiley G.P."/>
            <person name="Fernandez-Pozo N."/>
            <person name="Barry K."/>
            <person name="Chen C."/>
            <person name="Wang M."/>
            <person name="Lipzen A."/>
            <person name="Daum C."/>
            <person name="Saski C.A."/>
            <person name="Payton A.C."/>
            <person name="Mcbreen J.C."/>
            <person name="Conrad R.E."/>
            <person name="Kollar L.M."/>
            <person name="Olsson S."/>
            <person name="Huttunen S."/>
            <person name="Landis J.B."/>
            <person name="Wickett N.J."/>
            <person name="Johnson M.G."/>
            <person name="Rensing S.A."/>
            <person name="Grimwood J."/>
            <person name="Schmutz J."/>
            <person name="Mcdaniel S.F."/>
        </authorList>
    </citation>
    <scope>NUCLEOTIDE SEQUENCE</scope>
    <source>
        <strain evidence="2">R40</strain>
    </source>
</reference>
<evidence type="ECO:0000313" key="2">
    <source>
        <dbReference type="EMBL" id="KAG0554222.1"/>
    </source>
</evidence>
<evidence type="ECO:0000256" key="1">
    <source>
        <dbReference type="SAM" id="Phobius"/>
    </source>
</evidence>
<accession>A0A8T0GAB3</accession>
<keyword evidence="3" id="KW-1185">Reference proteome</keyword>
<keyword evidence="1" id="KW-0472">Membrane</keyword>
<keyword evidence="1" id="KW-1133">Transmembrane helix</keyword>
<dbReference type="Proteomes" id="UP000822688">
    <property type="component" value="Chromosome 12"/>
</dbReference>
<keyword evidence="1" id="KW-0812">Transmembrane</keyword>
<dbReference type="PANTHER" id="PTHR33287">
    <property type="entry name" value="OS03G0453550 PROTEIN"/>
    <property type="match status" value="1"/>
</dbReference>
<dbReference type="PANTHER" id="PTHR33287:SF11">
    <property type="entry name" value="OS03G0778400 PROTEIN"/>
    <property type="match status" value="1"/>
</dbReference>
<dbReference type="EMBL" id="CM026433">
    <property type="protein sequence ID" value="KAG0554222.1"/>
    <property type="molecule type" value="Genomic_DNA"/>
</dbReference>
<name>A0A8T0GAB3_CERPU</name>
<proteinExistence type="predicted"/>
<protein>
    <submittedName>
        <fullName evidence="2">Uncharacterized protein</fullName>
    </submittedName>
</protein>
<feature type="transmembrane region" description="Helical" evidence="1">
    <location>
        <begin position="105"/>
        <end position="129"/>
    </location>
</feature>
<feature type="transmembrane region" description="Helical" evidence="1">
    <location>
        <begin position="207"/>
        <end position="228"/>
    </location>
</feature>
<feature type="transmembrane region" description="Helical" evidence="1">
    <location>
        <begin position="135"/>
        <end position="154"/>
    </location>
</feature>